<dbReference type="SUPFAM" id="SSF56112">
    <property type="entry name" value="Protein kinase-like (PK-like)"/>
    <property type="match status" value="1"/>
</dbReference>
<evidence type="ECO:0000256" key="2">
    <source>
        <dbReference type="ARBA" id="ARBA00022741"/>
    </source>
</evidence>
<evidence type="ECO:0000256" key="5">
    <source>
        <dbReference type="SAM" id="MobiDB-lite"/>
    </source>
</evidence>
<keyword evidence="7" id="KW-0732">Signal</keyword>
<evidence type="ECO:0000259" key="8">
    <source>
        <dbReference type="PROSITE" id="PS50011"/>
    </source>
</evidence>
<evidence type="ECO:0000256" key="1">
    <source>
        <dbReference type="ARBA" id="ARBA00022679"/>
    </source>
</evidence>
<dbReference type="InterPro" id="IPR016186">
    <property type="entry name" value="C-type_lectin-like/link_sf"/>
</dbReference>
<dbReference type="Gene3D" id="3.30.200.20">
    <property type="entry name" value="Phosphorylase Kinase, domain 1"/>
    <property type="match status" value="1"/>
</dbReference>
<keyword evidence="1" id="KW-0808">Transferase</keyword>
<dbReference type="Pfam" id="PF07714">
    <property type="entry name" value="PK_Tyr_Ser-Thr"/>
    <property type="match status" value="1"/>
</dbReference>
<accession>A0A8T0IZD9</accession>
<feature type="domain" description="Protein kinase" evidence="8">
    <location>
        <begin position="245"/>
        <end position="531"/>
    </location>
</feature>
<keyword evidence="4" id="KW-0067">ATP-binding</keyword>
<dbReference type="SMART" id="SM00034">
    <property type="entry name" value="CLECT"/>
    <property type="match status" value="1"/>
</dbReference>
<dbReference type="EMBL" id="CM026422">
    <property type="protein sequence ID" value="KAG0588259.1"/>
    <property type="molecule type" value="Genomic_DNA"/>
</dbReference>
<dbReference type="PANTHER" id="PTHR47973">
    <property type="entry name" value="CYSTEINE-RICH RECEPTOR-LIKE PROTEIN KINASE 3"/>
    <property type="match status" value="1"/>
</dbReference>
<evidence type="ECO:0000256" key="3">
    <source>
        <dbReference type="ARBA" id="ARBA00022777"/>
    </source>
</evidence>
<dbReference type="PROSITE" id="PS50011">
    <property type="entry name" value="PROTEIN_KINASE_DOM"/>
    <property type="match status" value="1"/>
</dbReference>
<proteinExistence type="predicted"/>
<dbReference type="FunFam" id="1.10.510.10:FF:000393">
    <property type="entry name" value="C-type lectin receptor-like tyrosine-protein kinase At1g52310"/>
    <property type="match status" value="1"/>
</dbReference>
<dbReference type="GO" id="GO:0005524">
    <property type="term" value="F:ATP binding"/>
    <property type="evidence" value="ECO:0007669"/>
    <property type="project" value="UniProtKB-KW"/>
</dbReference>
<name>A0A8T0IZD9_CERPU</name>
<keyword evidence="6" id="KW-0472">Membrane</keyword>
<organism evidence="10 11">
    <name type="scientific">Ceratodon purpureus</name>
    <name type="common">Fire moss</name>
    <name type="synonym">Dicranum purpureum</name>
    <dbReference type="NCBI Taxonomy" id="3225"/>
    <lineage>
        <taxon>Eukaryota</taxon>
        <taxon>Viridiplantae</taxon>
        <taxon>Streptophyta</taxon>
        <taxon>Embryophyta</taxon>
        <taxon>Bryophyta</taxon>
        <taxon>Bryophytina</taxon>
        <taxon>Bryopsida</taxon>
        <taxon>Dicranidae</taxon>
        <taxon>Pseudoditrichales</taxon>
        <taxon>Ditrichaceae</taxon>
        <taxon>Ceratodon</taxon>
    </lineage>
</organism>
<dbReference type="SUPFAM" id="SSF56436">
    <property type="entry name" value="C-type lectin-like"/>
    <property type="match status" value="1"/>
</dbReference>
<gene>
    <name evidence="10" type="ORF">KC19_2G229600</name>
</gene>
<comment type="caution">
    <text evidence="10">The sequence shown here is derived from an EMBL/GenBank/DDBJ whole genome shotgun (WGS) entry which is preliminary data.</text>
</comment>
<dbReference type="InterPro" id="IPR052059">
    <property type="entry name" value="CR_Ser/Thr_kinase"/>
</dbReference>
<keyword evidence="11" id="KW-1185">Reference proteome</keyword>
<feature type="signal peptide" evidence="7">
    <location>
        <begin position="1"/>
        <end position="30"/>
    </location>
</feature>
<dbReference type="InterPro" id="IPR001304">
    <property type="entry name" value="C-type_lectin-like"/>
</dbReference>
<dbReference type="PROSITE" id="PS50041">
    <property type="entry name" value="C_TYPE_LECTIN_2"/>
    <property type="match status" value="1"/>
</dbReference>
<keyword evidence="6" id="KW-1133">Transmembrane helix</keyword>
<dbReference type="InterPro" id="IPR008266">
    <property type="entry name" value="Tyr_kinase_AS"/>
</dbReference>
<dbReference type="Gene3D" id="3.10.100.10">
    <property type="entry name" value="Mannose-Binding Protein A, subunit A"/>
    <property type="match status" value="1"/>
</dbReference>
<dbReference type="InterPro" id="IPR016187">
    <property type="entry name" value="CTDL_fold"/>
</dbReference>
<keyword evidence="6" id="KW-0812">Transmembrane</keyword>
<dbReference type="AlphaFoldDB" id="A0A8T0IZD9"/>
<dbReference type="Gene3D" id="1.10.510.10">
    <property type="entry name" value="Transferase(Phosphotransferase) domain 1"/>
    <property type="match status" value="1"/>
</dbReference>
<sequence>MKACLSGTGRVQYLLLLACCLFSLVPLSHCETCPPGWQKGYNDTVCLTLVTNSSVWSDSENACKAQGGQLASLNTLDEFYYVQAICGAGTLDGCWVGGQELLQAQNGAIQWKWSNCDTIHDVDQPWVPILSNGSCTATACPNPAAPRLCTVVTRAGVKWDLCSSTHSFLCAIGQESECKAPKPTHREYTIILISVCTILAFTTTAIVAFLLAYRRSKRRRRSRRRKLAELSSASGLLQPAFRLYTIRELEVMTGIFSEANLLGSRQKDMGGTYRGTLPDGTLVAVKKLQRTPLQSQKEFVYDVLRIARLKQPNLVAVRGCAYENRQGYIVYEFLANGSLEQWLHTRPAGAQALDWDQRVRIATTLAQGLSYLHDTLKPQVVHKDVRASNVLLDELFDAHILGVGLSRLVLREATVGHTVIAGTYGYLAPEFVYRNELTTKSDVYSYGVLLLELITGRKPTADGVEPSDWQSTFEWATPLVQAQRFTELLDPTIQTIPDVAQIQCCVDLVYACTQHVPASRPRMSYVAHQLMELRQGLVPRPLSRTQTPPPRPPAVSRAEHTGELMNLISNQGDNTSSIEIEITEVPS</sequence>
<dbReference type="GO" id="GO:0004672">
    <property type="term" value="F:protein kinase activity"/>
    <property type="evidence" value="ECO:0007669"/>
    <property type="project" value="InterPro"/>
</dbReference>
<evidence type="ECO:0000259" key="9">
    <source>
        <dbReference type="PROSITE" id="PS50041"/>
    </source>
</evidence>
<evidence type="ECO:0000313" key="10">
    <source>
        <dbReference type="EMBL" id="KAG0588259.1"/>
    </source>
</evidence>
<feature type="transmembrane region" description="Helical" evidence="6">
    <location>
        <begin position="188"/>
        <end position="213"/>
    </location>
</feature>
<keyword evidence="3" id="KW-0418">Kinase</keyword>
<evidence type="ECO:0000256" key="6">
    <source>
        <dbReference type="SAM" id="Phobius"/>
    </source>
</evidence>
<dbReference type="CDD" id="cd00037">
    <property type="entry name" value="CLECT"/>
    <property type="match status" value="1"/>
</dbReference>
<dbReference type="Proteomes" id="UP000822688">
    <property type="component" value="Chromosome 2"/>
</dbReference>
<protein>
    <submittedName>
        <fullName evidence="10">Uncharacterized protein</fullName>
    </submittedName>
</protein>
<evidence type="ECO:0000256" key="4">
    <source>
        <dbReference type="ARBA" id="ARBA00022840"/>
    </source>
</evidence>
<dbReference type="PROSITE" id="PS00109">
    <property type="entry name" value="PROTEIN_KINASE_TYR"/>
    <property type="match status" value="1"/>
</dbReference>
<dbReference type="InterPro" id="IPR001245">
    <property type="entry name" value="Ser-Thr/Tyr_kinase_cat_dom"/>
</dbReference>
<evidence type="ECO:0000313" key="11">
    <source>
        <dbReference type="Proteomes" id="UP000822688"/>
    </source>
</evidence>
<feature type="domain" description="C-type lectin" evidence="9">
    <location>
        <begin position="42"/>
        <end position="171"/>
    </location>
</feature>
<reference evidence="10" key="1">
    <citation type="submission" date="2020-06" db="EMBL/GenBank/DDBJ databases">
        <title>WGS assembly of Ceratodon purpureus strain R40.</title>
        <authorList>
            <person name="Carey S.B."/>
            <person name="Jenkins J."/>
            <person name="Shu S."/>
            <person name="Lovell J.T."/>
            <person name="Sreedasyam A."/>
            <person name="Maumus F."/>
            <person name="Tiley G.P."/>
            <person name="Fernandez-Pozo N."/>
            <person name="Barry K."/>
            <person name="Chen C."/>
            <person name="Wang M."/>
            <person name="Lipzen A."/>
            <person name="Daum C."/>
            <person name="Saski C.A."/>
            <person name="Payton A.C."/>
            <person name="Mcbreen J.C."/>
            <person name="Conrad R.E."/>
            <person name="Kollar L.M."/>
            <person name="Olsson S."/>
            <person name="Huttunen S."/>
            <person name="Landis J.B."/>
            <person name="Wickett N.J."/>
            <person name="Johnson M.G."/>
            <person name="Rensing S.A."/>
            <person name="Grimwood J."/>
            <person name="Schmutz J."/>
            <person name="Mcdaniel S.F."/>
        </authorList>
    </citation>
    <scope>NUCLEOTIDE SEQUENCE</scope>
    <source>
        <strain evidence="10">R40</strain>
    </source>
</reference>
<feature type="region of interest" description="Disordered" evidence="5">
    <location>
        <begin position="538"/>
        <end position="557"/>
    </location>
</feature>
<keyword evidence="2" id="KW-0547">Nucleotide-binding</keyword>
<dbReference type="InterPro" id="IPR000719">
    <property type="entry name" value="Prot_kinase_dom"/>
</dbReference>
<dbReference type="InterPro" id="IPR011009">
    <property type="entry name" value="Kinase-like_dom_sf"/>
</dbReference>
<evidence type="ECO:0000256" key="7">
    <source>
        <dbReference type="SAM" id="SignalP"/>
    </source>
</evidence>
<feature type="chain" id="PRO_5035866222" evidence="7">
    <location>
        <begin position="31"/>
        <end position="587"/>
    </location>
</feature>